<dbReference type="Proteomes" id="UP000304953">
    <property type="component" value="Unassembled WGS sequence"/>
</dbReference>
<protein>
    <submittedName>
        <fullName evidence="1">Uncharacterized protein</fullName>
    </submittedName>
</protein>
<dbReference type="EMBL" id="SRYA01000014">
    <property type="protein sequence ID" value="TGY96635.1"/>
    <property type="molecule type" value="Genomic_DNA"/>
</dbReference>
<proteinExistence type="predicted"/>
<comment type="caution">
    <text evidence="1">The sequence shown here is derived from an EMBL/GenBank/DDBJ whole genome shotgun (WGS) entry which is preliminary data.</text>
</comment>
<organism evidence="1 2">
    <name type="scientific">Petralouisia muris</name>
    <dbReference type="NCBI Taxonomy" id="3032872"/>
    <lineage>
        <taxon>Bacteria</taxon>
        <taxon>Bacillati</taxon>
        <taxon>Bacillota</taxon>
        <taxon>Clostridia</taxon>
        <taxon>Lachnospirales</taxon>
        <taxon>Lachnospiraceae</taxon>
        <taxon>Petralouisia</taxon>
    </lineage>
</organism>
<name>A0AC61RXA1_9FIRM</name>
<evidence type="ECO:0000313" key="2">
    <source>
        <dbReference type="Proteomes" id="UP000304953"/>
    </source>
</evidence>
<sequence>MNIPQIEKMSKEDIISYMRKCAKQYVPEWRYDEEQPDAGTALISIFADMMYDNIKKFNMSAAGDLFSFFDGVNARLLPASPAEGFVVFGLPEGYFGESEVSFGTRLLAESEGEQLVFETQEEVLVRPMELERIFLADPGGDGIYELFHRQRDAVPSFFLFQNGEENLQRHLMFFCFGQELAISTHADARLSLIPVRKGKEDSFGEALCDSSRIRFYYGIGEEEGYRNITDYTYEDGKLCFQIPGGAHGLAPMESFSSMYVIYAEILDADFFSEIYLKEMSLGTECLRQRPEFIHVNGTDQEVEEFLAFGEHPSVYDEFYIGSGEIFGKPGAHIRMEFDLDFVKIPIEEIASGVKIAWKRIMRKQEFVPEEEYDITIREVIWEYYNGFGWKRLGVSSQYGNIFTAGEGLRGVRRQMEFTCPSDICRVLVNSAENYCIRARIIRMNNAFKTKGAYVAPVAGNFSLSYSYLEAPLYPKAMFQQNNMELTEYQTEDMQKKGFAVPACKARTEEQKTCYFGFGQPPAGGPLKLLFVMHDTLQNHWSGLKWEYLSTEGWKEMHPADSTEGFAHTGLISWYGRSDICQELLFGENLFWIRLSDRNGRKLDETPGNCPKIEGIYPNATTVVGIETVEEIFGMEPRMEEKQIQLSYGDISRLEVHVLGKTDYRNGPGQSRELWTEVEELGPASGSRKEYTADRCNGILTFPKYMNASGRNEQGEIEIYVKYGYCRGEKGNVKAGEISRLDRTAGFINSVFNPLDAVCGLPEESVMDAVSRNASLLRHGRRCVSAEDYEDMAREAARDICRVKCFPGCDETGRYQPGAVTLVVLPGSYGESCYSFERTRKKIYEHLFNHMDENIINLGRFHIVMPELIRLDVKVVLELAQEKEIFAATKRIREELERFLDPLHGNFYGDGWEIGTLPDKNQITHALKQVEGVKYISQLTLRKYRSGRFEEYEVNEERLLPFYRLPKSGFHEIVAEP</sequence>
<evidence type="ECO:0000313" key="1">
    <source>
        <dbReference type="EMBL" id="TGY96635.1"/>
    </source>
</evidence>
<reference evidence="1" key="1">
    <citation type="submission" date="2019-04" db="EMBL/GenBank/DDBJ databases">
        <title>Microbes associate with the intestines of laboratory mice.</title>
        <authorList>
            <person name="Navarre W."/>
            <person name="Wong E."/>
            <person name="Huang K."/>
            <person name="Tropini C."/>
            <person name="Ng K."/>
            <person name="Yu B."/>
        </authorList>
    </citation>
    <scope>NUCLEOTIDE SEQUENCE</scope>
    <source>
        <strain evidence="1">NM01_1-7b</strain>
    </source>
</reference>
<accession>A0AC61RXA1</accession>
<keyword evidence="2" id="KW-1185">Reference proteome</keyword>
<gene>
    <name evidence="1" type="ORF">E5329_08725</name>
</gene>